<dbReference type="HOGENOM" id="CLU_1551987_0_0_11"/>
<evidence type="ECO:0000256" key="4">
    <source>
        <dbReference type="ARBA" id="ARBA00023136"/>
    </source>
</evidence>
<evidence type="ECO:0000256" key="2">
    <source>
        <dbReference type="ARBA" id="ARBA00022692"/>
    </source>
</evidence>
<dbReference type="EMBL" id="AQHZ01000010">
    <property type="protein sequence ID" value="ENO18625.1"/>
    <property type="molecule type" value="Genomic_DNA"/>
</dbReference>
<feature type="transmembrane region" description="Helical" evidence="5">
    <location>
        <begin position="83"/>
        <end position="104"/>
    </location>
</feature>
<dbReference type="Pfam" id="PF04138">
    <property type="entry name" value="GtrA_DPMS_TM"/>
    <property type="match status" value="1"/>
</dbReference>
<evidence type="ECO:0000313" key="7">
    <source>
        <dbReference type="EMBL" id="ENO18625.1"/>
    </source>
</evidence>
<feature type="domain" description="GtrA/DPMS transmembrane" evidence="6">
    <location>
        <begin position="29"/>
        <end position="140"/>
    </location>
</feature>
<sequence>MTMMRRSASPAPLLARETDLMRRLGIQVRYIASSLSSTGVDYLMLLILNATIGGLFAPVIIARTASCTMNYLINRRVFRARGGLIATAARYYAWGAVIMLLAYASLTTLTNTGVPLWAASIGANSSLFALNYLGQSYLVFGTVEALRCDASRLGSRVAGLLASGRARLAAAA</sequence>
<evidence type="ECO:0000256" key="1">
    <source>
        <dbReference type="ARBA" id="ARBA00004141"/>
    </source>
</evidence>
<keyword evidence="8" id="KW-1185">Reference proteome</keyword>
<feature type="transmembrane region" description="Helical" evidence="5">
    <location>
        <begin position="42"/>
        <end position="62"/>
    </location>
</feature>
<proteinExistence type="predicted"/>
<evidence type="ECO:0000313" key="8">
    <source>
        <dbReference type="Proteomes" id="UP000013015"/>
    </source>
</evidence>
<dbReference type="PATRIC" id="fig|888050.3.peg.646"/>
<dbReference type="STRING" id="888050.HMPREF9004_0674"/>
<evidence type="ECO:0000256" key="5">
    <source>
        <dbReference type="SAM" id="Phobius"/>
    </source>
</evidence>
<organism evidence="7 8">
    <name type="scientific">Schaalia cardiffensis F0333</name>
    <dbReference type="NCBI Taxonomy" id="888050"/>
    <lineage>
        <taxon>Bacteria</taxon>
        <taxon>Bacillati</taxon>
        <taxon>Actinomycetota</taxon>
        <taxon>Actinomycetes</taxon>
        <taxon>Actinomycetales</taxon>
        <taxon>Actinomycetaceae</taxon>
        <taxon>Schaalia</taxon>
    </lineage>
</organism>
<reference evidence="7 8" key="1">
    <citation type="submission" date="2013-03" db="EMBL/GenBank/DDBJ databases">
        <title>Reference genome for the Human Microbiome Project.</title>
        <authorList>
            <person name="Aqrawi P."/>
            <person name="Ayvaz T."/>
            <person name="Bess C."/>
            <person name="Blankenburg K."/>
            <person name="Coyle M."/>
            <person name="Deng J."/>
            <person name="Forbes L."/>
            <person name="Fowler G."/>
            <person name="Francisco L."/>
            <person name="Fu Q."/>
            <person name="Gibbs R."/>
            <person name="Gross S."/>
            <person name="Gubbala S."/>
            <person name="Hale W."/>
            <person name="Hemphill L."/>
            <person name="Highlander S."/>
            <person name="Hirani K."/>
            <person name="Jackson L."/>
            <person name="Jakkamsetti A."/>
            <person name="Javaid M."/>
            <person name="Jayaseelan J.C."/>
            <person name="Jiang H."/>
            <person name="Joshi V."/>
            <person name="Korchina V."/>
            <person name="Kovar C."/>
            <person name="Lara F."/>
            <person name="Lee S."/>
            <person name="Liu Y."/>
            <person name="Mata R."/>
            <person name="Mathew T."/>
            <person name="Munidasa M."/>
            <person name="Muzny D."/>
            <person name="Nazareth L."/>
            <person name="Ngo R."/>
            <person name="Nguyen L."/>
            <person name="Nguyen N."/>
            <person name="Okwuonu G."/>
            <person name="Ongeri F."/>
            <person name="Palculict T."/>
            <person name="Patil S."/>
            <person name="Petrosino J."/>
            <person name="Pham C."/>
            <person name="Pham P."/>
            <person name="Pu L.-L."/>
            <person name="Qin X."/>
            <person name="Qu J."/>
            <person name="Reid J."/>
            <person name="Ross M."/>
            <person name="Ruth R."/>
            <person name="Saada N."/>
            <person name="San Lucas F."/>
            <person name="Santibanez J."/>
            <person name="Shang Y."/>
            <person name="Simmons D."/>
            <person name="Song X.-Z."/>
            <person name="Tang L.-Y."/>
            <person name="Thornton R."/>
            <person name="Warren J."/>
            <person name="Weissenberger G."/>
            <person name="Wilczek-Boney K."/>
            <person name="Worley K."/>
            <person name="Youmans B."/>
            <person name="Zhang J."/>
            <person name="Zhang L."/>
            <person name="Zhao Z."/>
            <person name="Zhou C."/>
            <person name="Zhu D."/>
            <person name="Zhu Y."/>
        </authorList>
    </citation>
    <scope>NUCLEOTIDE SEQUENCE [LARGE SCALE GENOMIC DNA]</scope>
    <source>
        <strain evidence="7 8">F0333</strain>
    </source>
</reference>
<evidence type="ECO:0000259" key="6">
    <source>
        <dbReference type="Pfam" id="PF04138"/>
    </source>
</evidence>
<keyword evidence="2 5" id="KW-0812">Transmembrane</keyword>
<dbReference type="GO" id="GO:0016020">
    <property type="term" value="C:membrane"/>
    <property type="evidence" value="ECO:0007669"/>
    <property type="project" value="UniProtKB-SubCell"/>
</dbReference>
<protein>
    <recommendedName>
        <fullName evidence="6">GtrA/DPMS transmembrane domain-containing protein</fullName>
    </recommendedName>
</protein>
<comment type="caution">
    <text evidence="7">The sequence shown here is derived from an EMBL/GenBank/DDBJ whole genome shotgun (WGS) entry which is preliminary data.</text>
</comment>
<gene>
    <name evidence="7" type="ORF">HMPREF9004_0674</name>
</gene>
<dbReference type="AlphaFoldDB" id="N6W7V0"/>
<keyword evidence="4 5" id="KW-0472">Membrane</keyword>
<dbReference type="GO" id="GO:0000271">
    <property type="term" value="P:polysaccharide biosynthetic process"/>
    <property type="evidence" value="ECO:0007669"/>
    <property type="project" value="InterPro"/>
</dbReference>
<dbReference type="InterPro" id="IPR007267">
    <property type="entry name" value="GtrA_DPMS_TM"/>
</dbReference>
<dbReference type="Proteomes" id="UP000013015">
    <property type="component" value="Unassembled WGS sequence"/>
</dbReference>
<comment type="subcellular location">
    <subcellularLocation>
        <location evidence="1">Membrane</location>
        <topology evidence="1">Multi-pass membrane protein</topology>
    </subcellularLocation>
</comment>
<feature type="transmembrane region" description="Helical" evidence="5">
    <location>
        <begin position="116"/>
        <end position="133"/>
    </location>
</feature>
<name>N6W7V0_9ACTO</name>
<dbReference type="eggNOG" id="COG1216">
    <property type="taxonomic scope" value="Bacteria"/>
</dbReference>
<evidence type="ECO:0000256" key="3">
    <source>
        <dbReference type="ARBA" id="ARBA00022989"/>
    </source>
</evidence>
<keyword evidence="3 5" id="KW-1133">Transmembrane helix</keyword>
<accession>N6W7V0</accession>